<protein>
    <recommendedName>
        <fullName evidence="3">F-box domain-containing protein</fullName>
    </recommendedName>
</protein>
<dbReference type="AlphaFoldDB" id="A0A409VN24"/>
<dbReference type="EMBL" id="NHYD01003971">
    <property type="protein sequence ID" value="PPQ67639.1"/>
    <property type="molecule type" value="Genomic_DNA"/>
</dbReference>
<evidence type="ECO:0000313" key="2">
    <source>
        <dbReference type="Proteomes" id="UP000283269"/>
    </source>
</evidence>
<dbReference type="SUPFAM" id="SSF52047">
    <property type="entry name" value="RNI-like"/>
    <property type="match status" value="1"/>
</dbReference>
<gene>
    <name evidence="1" type="ORF">CVT25_012667</name>
</gene>
<evidence type="ECO:0000313" key="1">
    <source>
        <dbReference type="EMBL" id="PPQ67639.1"/>
    </source>
</evidence>
<dbReference type="Gene3D" id="3.80.10.10">
    <property type="entry name" value="Ribonuclease Inhibitor"/>
    <property type="match status" value="1"/>
</dbReference>
<comment type="caution">
    <text evidence="1">The sequence shown here is derived from an EMBL/GenBank/DDBJ whole genome shotgun (WGS) entry which is preliminary data.</text>
</comment>
<accession>A0A409VN24</accession>
<reference evidence="1 2" key="1">
    <citation type="journal article" date="2018" name="Evol. Lett.">
        <title>Horizontal gene cluster transfer increased hallucinogenic mushroom diversity.</title>
        <authorList>
            <person name="Reynolds H.T."/>
            <person name="Vijayakumar V."/>
            <person name="Gluck-Thaler E."/>
            <person name="Korotkin H.B."/>
            <person name="Matheny P.B."/>
            <person name="Slot J.C."/>
        </authorList>
    </citation>
    <scope>NUCLEOTIDE SEQUENCE [LARGE SCALE GENOMIC DNA]</scope>
    <source>
        <strain evidence="1 2">2631</strain>
    </source>
</reference>
<sequence length="539" mass="60353">MASDLLTPCLLSESLIEYTIGIAKDALREPDGIAKKRRAELALSFFTDILDPSIDEERRQLDIFRSYRTALDDSELASHILDNFPPEEPAPTALPANNPNHYLPVTATQQVLTLPDTLYTIFSFLVVHTKSDRNTLCKASLVSHAFYNAAKHGLWKRPRTLSTIEKQVVFAFGASISGVTGESLGQFVQHLNVKIIYGSWNMRLLLKIVSLTPNLIDLTISWGNTLDGAEVVTNESVASICKILSTLSKLEHLSLSKYSYTPPPEGIIIPIDAHIPFTRLKSLQLYRYHWLWEPIYQGLGANLETLDIGFGTVVESHQVVELSAKLPYLKSFHIGGLNLKDLVTVLTNLPALEHIYILNFSEVDDAYFVEIIRQLSAMRNLRTIHINHGLIGGAQLEQLAASSSPLEDIVLELEEEDSISQCIINFLKAKQRTLRRIYIDFRHEATFKLQPSNDIVDALAGIPNLERINIDFAEPDLSSGLSATSIDTLLTNCPELRLTDSLRVLVTGNILFGETYMDRLIRIEKEEEEELTEDADSDD</sequence>
<name>A0A409VN24_PSICY</name>
<dbReference type="Proteomes" id="UP000283269">
    <property type="component" value="Unassembled WGS sequence"/>
</dbReference>
<dbReference type="InterPro" id="IPR032675">
    <property type="entry name" value="LRR_dom_sf"/>
</dbReference>
<evidence type="ECO:0008006" key="3">
    <source>
        <dbReference type="Google" id="ProtNLM"/>
    </source>
</evidence>
<proteinExistence type="predicted"/>
<keyword evidence="2" id="KW-1185">Reference proteome</keyword>
<dbReference type="OrthoDB" id="2912453at2759"/>
<dbReference type="InParanoid" id="A0A409VN24"/>
<organism evidence="1 2">
    <name type="scientific">Psilocybe cyanescens</name>
    <dbReference type="NCBI Taxonomy" id="93625"/>
    <lineage>
        <taxon>Eukaryota</taxon>
        <taxon>Fungi</taxon>
        <taxon>Dikarya</taxon>
        <taxon>Basidiomycota</taxon>
        <taxon>Agaricomycotina</taxon>
        <taxon>Agaricomycetes</taxon>
        <taxon>Agaricomycetidae</taxon>
        <taxon>Agaricales</taxon>
        <taxon>Agaricineae</taxon>
        <taxon>Strophariaceae</taxon>
        <taxon>Psilocybe</taxon>
    </lineage>
</organism>